<feature type="non-terminal residue" evidence="1">
    <location>
        <position position="36"/>
    </location>
</feature>
<evidence type="ECO:0000313" key="1">
    <source>
        <dbReference type="EMBL" id="OKL50981.1"/>
    </source>
</evidence>
<evidence type="ECO:0000313" key="2">
    <source>
        <dbReference type="Proteomes" id="UP000185628"/>
    </source>
</evidence>
<accession>A0A1Q5PTR1</accession>
<keyword evidence="2" id="KW-1185">Reference proteome</keyword>
<dbReference type="AlphaFoldDB" id="A0A1Q5PTR1"/>
<dbReference type="SUPFAM" id="SSF48295">
    <property type="entry name" value="TrpR-like"/>
    <property type="match status" value="1"/>
</dbReference>
<organism evidence="1 2">
    <name type="scientific">Bowdeniella nasicola</name>
    <dbReference type="NCBI Taxonomy" id="208480"/>
    <lineage>
        <taxon>Bacteria</taxon>
        <taxon>Bacillati</taxon>
        <taxon>Actinomycetota</taxon>
        <taxon>Actinomycetes</taxon>
        <taxon>Actinomycetales</taxon>
        <taxon>Actinomycetaceae</taxon>
        <taxon>Bowdeniella</taxon>
    </lineage>
</organism>
<name>A0A1Q5PTR1_9ACTO</name>
<dbReference type="EMBL" id="MQVR01000173">
    <property type="protein sequence ID" value="OKL50981.1"/>
    <property type="molecule type" value="Genomic_DNA"/>
</dbReference>
<comment type="caution">
    <text evidence="1">The sequence shown here is derived from an EMBL/GenBank/DDBJ whole genome shotgun (WGS) entry which is preliminary data.</text>
</comment>
<gene>
    <name evidence="1" type="ORF">BSZ39_12900</name>
</gene>
<dbReference type="Proteomes" id="UP000185628">
    <property type="component" value="Unassembled WGS sequence"/>
</dbReference>
<dbReference type="InterPro" id="IPR010921">
    <property type="entry name" value="Trp_repressor/repl_initiator"/>
</dbReference>
<sequence length="36" mass="3855">MGRPPVFSPETKTRIVLSVLAGEVTVAEAARKEKVS</sequence>
<protein>
    <submittedName>
        <fullName evidence="1">Transposase</fullName>
    </submittedName>
</protein>
<dbReference type="GO" id="GO:0043565">
    <property type="term" value="F:sequence-specific DNA binding"/>
    <property type="evidence" value="ECO:0007669"/>
    <property type="project" value="InterPro"/>
</dbReference>
<proteinExistence type="predicted"/>
<reference evidence="2" key="1">
    <citation type="submission" date="2016-12" db="EMBL/GenBank/DDBJ databases">
        <authorList>
            <person name="Meng X."/>
        </authorList>
    </citation>
    <scope>NUCLEOTIDE SEQUENCE [LARGE SCALE GENOMIC DNA]</scope>
    <source>
        <strain evidence="2">DSM 19116</strain>
    </source>
</reference>